<feature type="compositionally biased region" description="Polar residues" evidence="5">
    <location>
        <begin position="370"/>
        <end position="389"/>
    </location>
</feature>
<feature type="region of interest" description="Disordered" evidence="5">
    <location>
        <begin position="825"/>
        <end position="847"/>
    </location>
</feature>
<accession>A0A9P6N315</accession>
<dbReference type="Gene3D" id="3.50.50.60">
    <property type="entry name" value="FAD/NAD(P)-binding domain"/>
    <property type="match status" value="2"/>
</dbReference>
<sequence>MTTDNINKFKVLIVGGGIGGLMLGVMLERAGMDYEILERSPEHRPLGSAITLNGTVLRLFEQLGMLDDLYKVSKFAGGLHLVKEDMETQGHIDLEHFRESIVLGRPDLFKVLAAHIPPGKLHMSKRVLSTAQTDFGVVIRCSDGSSFQGDILVGADGAYSSVRQCMHKSLKEKGMLPRSDSEKLKFDQHCVVGITNELSPEKFPVLKEEFSQIYGIIGKKRPYTLWLIPIVGNRFAWSIGGRILDSEAGQEDVRSFSFAEWWPEHSADICNLVRDYSLPSFISPYQHDEHYKSSSNLPNPHDEQHFSDIGSMSDACSFRSVAPSDVSPVNSSCSSIYADNRTIKSSRSSIRSKWKLSVIFSPLTDSSASSKQGDIFSPGNNASTSSISSEHPHGFMPKRKTPPAKPGTVAEIIDATSPDRISKVMLESKMFKVWYHERTVLLGDACHKILPFAGQGAIQAILDGISLANALYDMESNSLEEITKAFKRYSSERIPLSKVAVTGSRSFGKLVNIQGKLSDFIRKVSFRTVPNWLMRLATDKLHLHRPQLAYLPMVPDRGSAKAHGQYYSPKYVEQCVRNSVSISRRPSVATVTDVPALQTAESVKAESVRAESIRSIEKAQVHDDREEGRRERRNSIKMHARFQPSMLAHLESKGKSVRSLVPPPLPLEAPPRHHPDVTVPILPEDVMAQIPLHSRSNSIHSSPTSSSYSLLPTGDESRPQLPHSYTRGRRHTTNGRSRSISSYTSRSTNQDSYQPPVPPLPPKLISLPILPVTFPHSIPSKPFDGQNTNHFNAFSGFTSQLYTPPRSPLSATPPVNFNDLEITPITCPPTPPSPSPTQYKRTHKRTKSLQLDPALASSLLALGQPPTAVKGRSALREHRSLDQMHTLQKQQRHRH</sequence>
<reference evidence="7" key="1">
    <citation type="journal article" date="2020" name="Fungal Divers.">
        <title>Resolving the Mortierellaceae phylogeny through synthesis of multi-gene phylogenetics and phylogenomics.</title>
        <authorList>
            <person name="Vandepol N."/>
            <person name="Liber J."/>
            <person name="Desiro A."/>
            <person name="Na H."/>
            <person name="Kennedy M."/>
            <person name="Barry K."/>
            <person name="Grigoriev I.V."/>
            <person name="Miller A.N."/>
            <person name="O'Donnell K."/>
            <person name="Stajich J.E."/>
            <person name="Bonito G."/>
        </authorList>
    </citation>
    <scope>NUCLEOTIDE SEQUENCE</scope>
    <source>
        <strain evidence="7">NRRL 2769</strain>
    </source>
</reference>
<gene>
    <name evidence="7" type="ORF">BGZ80_011135</name>
</gene>
<keyword evidence="2" id="KW-0285">Flavoprotein</keyword>
<name>A0A9P6N315_9FUNG</name>
<dbReference type="GO" id="GO:0004497">
    <property type="term" value="F:monooxygenase activity"/>
    <property type="evidence" value="ECO:0007669"/>
    <property type="project" value="InterPro"/>
</dbReference>
<feature type="region of interest" description="Disordered" evidence="5">
    <location>
        <begin position="615"/>
        <end position="637"/>
    </location>
</feature>
<dbReference type="AlphaFoldDB" id="A0A9P6N315"/>
<evidence type="ECO:0000259" key="6">
    <source>
        <dbReference type="Pfam" id="PF01494"/>
    </source>
</evidence>
<dbReference type="Pfam" id="PF01494">
    <property type="entry name" value="FAD_binding_3"/>
    <property type="match status" value="2"/>
</dbReference>
<evidence type="ECO:0000313" key="8">
    <source>
        <dbReference type="Proteomes" id="UP000703661"/>
    </source>
</evidence>
<keyword evidence="3" id="KW-0274">FAD</keyword>
<evidence type="ECO:0000256" key="4">
    <source>
        <dbReference type="ARBA" id="ARBA00023002"/>
    </source>
</evidence>
<feature type="region of interest" description="Disordered" evidence="5">
    <location>
        <begin position="370"/>
        <end position="405"/>
    </location>
</feature>
<feature type="compositionally biased region" description="Pro residues" evidence="5">
    <location>
        <begin position="826"/>
        <end position="835"/>
    </location>
</feature>
<comment type="caution">
    <text evidence="7">The sequence shown here is derived from an EMBL/GenBank/DDBJ whole genome shotgun (WGS) entry which is preliminary data.</text>
</comment>
<dbReference type="PANTHER" id="PTHR47356">
    <property type="entry name" value="FAD-DEPENDENT MONOOXYGENASE ASQG-RELATED"/>
    <property type="match status" value="1"/>
</dbReference>
<feature type="compositionally biased region" description="Low complexity" evidence="5">
    <location>
        <begin position="694"/>
        <end position="709"/>
    </location>
</feature>
<evidence type="ECO:0000256" key="3">
    <source>
        <dbReference type="ARBA" id="ARBA00022827"/>
    </source>
</evidence>
<dbReference type="EMBL" id="JAAAID010000086">
    <property type="protein sequence ID" value="KAG0022786.1"/>
    <property type="molecule type" value="Genomic_DNA"/>
</dbReference>
<feature type="domain" description="FAD-binding" evidence="6">
    <location>
        <begin position="416"/>
        <end position="501"/>
    </location>
</feature>
<feature type="domain" description="FAD-binding" evidence="6">
    <location>
        <begin position="9"/>
        <end position="187"/>
    </location>
</feature>
<feature type="compositionally biased region" description="Low complexity" evidence="5">
    <location>
        <begin position="736"/>
        <end position="748"/>
    </location>
</feature>
<dbReference type="Proteomes" id="UP000703661">
    <property type="component" value="Unassembled WGS sequence"/>
</dbReference>
<comment type="similarity">
    <text evidence="1">Belongs to the paxM FAD-dependent monooxygenase family.</text>
</comment>
<dbReference type="GO" id="GO:0071949">
    <property type="term" value="F:FAD binding"/>
    <property type="evidence" value="ECO:0007669"/>
    <property type="project" value="InterPro"/>
</dbReference>
<organism evidence="7 8">
    <name type="scientific">Entomortierella chlamydospora</name>
    <dbReference type="NCBI Taxonomy" id="101097"/>
    <lineage>
        <taxon>Eukaryota</taxon>
        <taxon>Fungi</taxon>
        <taxon>Fungi incertae sedis</taxon>
        <taxon>Mucoromycota</taxon>
        <taxon>Mortierellomycotina</taxon>
        <taxon>Mortierellomycetes</taxon>
        <taxon>Mortierellales</taxon>
        <taxon>Mortierellaceae</taxon>
        <taxon>Entomortierella</taxon>
    </lineage>
</organism>
<keyword evidence="4" id="KW-0560">Oxidoreductase</keyword>
<dbReference type="InterPro" id="IPR002938">
    <property type="entry name" value="FAD-bd"/>
</dbReference>
<dbReference type="PANTHER" id="PTHR47356:SF2">
    <property type="entry name" value="FAD-BINDING DOMAIN-CONTAINING PROTEIN-RELATED"/>
    <property type="match status" value="1"/>
</dbReference>
<dbReference type="InterPro" id="IPR036188">
    <property type="entry name" value="FAD/NAD-bd_sf"/>
</dbReference>
<protein>
    <recommendedName>
        <fullName evidence="6">FAD-binding domain-containing protein</fullName>
    </recommendedName>
</protein>
<evidence type="ECO:0000256" key="1">
    <source>
        <dbReference type="ARBA" id="ARBA00007992"/>
    </source>
</evidence>
<proteinExistence type="inferred from homology"/>
<evidence type="ECO:0000313" key="7">
    <source>
        <dbReference type="EMBL" id="KAG0022786.1"/>
    </source>
</evidence>
<dbReference type="PRINTS" id="PR00420">
    <property type="entry name" value="RNGMNOXGNASE"/>
</dbReference>
<feature type="region of interest" description="Disordered" evidence="5">
    <location>
        <begin position="694"/>
        <end position="760"/>
    </location>
</feature>
<feature type="compositionally biased region" description="Basic and acidic residues" evidence="5">
    <location>
        <begin position="615"/>
        <end position="634"/>
    </location>
</feature>
<evidence type="ECO:0000256" key="2">
    <source>
        <dbReference type="ARBA" id="ARBA00022630"/>
    </source>
</evidence>
<dbReference type="InterPro" id="IPR050562">
    <property type="entry name" value="FAD_mOase_fung"/>
</dbReference>
<keyword evidence="8" id="KW-1185">Reference proteome</keyword>
<evidence type="ECO:0000256" key="5">
    <source>
        <dbReference type="SAM" id="MobiDB-lite"/>
    </source>
</evidence>
<feature type="region of interest" description="Disordered" evidence="5">
    <location>
        <begin position="863"/>
        <end position="895"/>
    </location>
</feature>
<dbReference type="SUPFAM" id="SSF51905">
    <property type="entry name" value="FAD/NAD(P)-binding domain"/>
    <property type="match status" value="1"/>
</dbReference>
<feature type="region of interest" description="Disordered" evidence="5">
    <location>
        <begin position="653"/>
        <end position="678"/>
    </location>
</feature>